<evidence type="ECO:0000313" key="3">
    <source>
        <dbReference type="EMBL" id="CAH9115791.1"/>
    </source>
</evidence>
<evidence type="ECO:0000313" key="4">
    <source>
        <dbReference type="Proteomes" id="UP001152523"/>
    </source>
</evidence>
<evidence type="ECO:0000259" key="2">
    <source>
        <dbReference type="Pfam" id="PF13839"/>
    </source>
</evidence>
<dbReference type="InterPro" id="IPR026057">
    <property type="entry name" value="TBL_C"/>
</dbReference>
<dbReference type="Proteomes" id="UP001152523">
    <property type="component" value="Unassembled WGS sequence"/>
</dbReference>
<organism evidence="3 4">
    <name type="scientific">Cuscuta epithymum</name>
    <dbReference type="NCBI Taxonomy" id="186058"/>
    <lineage>
        <taxon>Eukaryota</taxon>
        <taxon>Viridiplantae</taxon>
        <taxon>Streptophyta</taxon>
        <taxon>Embryophyta</taxon>
        <taxon>Tracheophyta</taxon>
        <taxon>Spermatophyta</taxon>
        <taxon>Magnoliopsida</taxon>
        <taxon>eudicotyledons</taxon>
        <taxon>Gunneridae</taxon>
        <taxon>Pentapetalae</taxon>
        <taxon>asterids</taxon>
        <taxon>lamiids</taxon>
        <taxon>Solanales</taxon>
        <taxon>Convolvulaceae</taxon>
        <taxon>Cuscuteae</taxon>
        <taxon>Cuscuta</taxon>
        <taxon>Cuscuta subgen. Cuscuta</taxon>
    </lineage>
</organism>
<feature type="domain" description="Trichome birefringence-like C-terminal" evidence="2">
    <location>
        <begin position="1"/>
        <end position="51"/>
    </location>
</feature>
<dbReference type="AlphaFoldDB" id="A0AAV0E629"/>
<comment type="caution">
    <text evidence="3">The sequence shown here is derived from an EMBL/GenBank/DDBJ whole genome shotgun (WGS) entry which is preliminary data.</text>
</comment>
<reference evidence="3" key="1">
    <citation type="submission" date="2022-07" db="EMBL/GenBank/DDBJ databases">
        <authorList>
            <person name="Macas J."/>
            <person name="Novak P."/>
            <person name="Neumann P."/>
        </authorList>
    </citation>
    <scope>NUCLEOTIDE SEQUENCE</scope>
</reference>
<name>A0AAV0E629_9ASTE</name>
<dbReference type="Pfam" id="PF13839">
    <property type="entry name" value="PC-Esterase"/>
    <property type="match status" value="1"/>
</dbReference>
<dbReference type="GO" id="GO:0016740">
    <property type="term" value="F:transferase activity"/>
    <property type="evidence" value="ECO:0007669"/>
    <property type="project" value="InterPro"/>
</dbReference>
<sequence>MYVGDSLSLNMWQSMACILHSSLPQPANISYHRDAPTPNVTFLVRSSSHTLSSCSSFHPPPTHPPYLYFGVRSCCSPLPLMPLMRKTARLQRGLWSDIISVSLN</sequence>
<comment type="similarity">
    <text evidence="1">Belongs to the PC-esterase family. TBL subfamily.</text>
</comment>
<evidence type="ECO:0000256" key="1">
    <source>
        <dbReference type="ARBA" id="ARBA00007727"/>
    </source>
</evidence>
<proteinExistence type="inferred from homology"/>
<gene>
    <name evidence="3" type="ORF">CEPIT_LOCUS21226</name>
</gene>
<accession>A0AAV0E629</accession>
<dbReference type="EMBL" id="CAMAPF010000252">
    <property type="protein sequence ID" value="CAH9115791.1"/>
    <property type="molecule type" value="Genomic_DNA"/>
</dbReference>
<keyword evidence="4" id="KW-1185">Reference proteome</keyword>
<protein>
    <recommendedName>
        <fullName evidence="2">Trichome birefringence-like C-terminal domain-containing protein</fullName>
    </recommendedName>
</protein>